<gene>
    <name evidence="1" type="ORF">LS65_002080</name>
</gene>
<evidence type="ECO:0000313" key="2">
    <source>
        <dbReference type="Proteomes" id="UP000029707"/>
    </source>
</evidence>
<name>A0A4U8TRY5_9HELI</name>
<dbReference type="OrthoDB" id="9773332at2"/>
<comment type="caution">
    <text evidence="1">The sequence shown here is derived from an EMBL/GenBank/DDBJ whole genome shotgun (WGS) entry which is preliminary data.</text>
</comment>
<dbReference type="NCBIfam" id="TIGR02757">
    <property type="entry name" value="TIGR02757 family protein"/>
    <property type="match status" value="1"/>
</dbReference>
<dbReference type="STRING" id="425400.LS65_07920"/>
<dbReference type="RefSeq" id="WP_034362874.1">
    <property type="nucleotide sequence ID" value="NZ_CAJUDB010000001.1"/>
</dbReference>
<reference evidence="1 2" key="1">
    <citation type="journal article" date="2014" name="Genome Announc.">
        <title>Draft genome sequences of eight enterohepatic helicobacter species isolated from both laboratory and wild rodents.</title>
        <authorList>
            <person name="Sheh A."/>
            <person name="Shen Z."/>
            <person name="Fox J.G."/>
        </authorList>
    </citation>
    <scope>NUCLEOTIDE SEQUENCE [LARGE SCALE GENOMIC DNA]</scope>
    <source>
        <strain evidence="1 2">MIT 01-6451</strain>
    </source>
</reference>
<keyword evidence="2" id="KW-1185">Reference proteome</keyword>
<organism evidence="1 2">
    <name type="scientific">Helicobacter japonicus</name>
    <dbReference type="NCBI Taxonomy" id="425400"/>
    <lineage>
        <taxon>Bacteria</taxon>
        <taxon>Pseudomonadati</taxon>
        <taxon>Campylobacterota</taxon>
        <taxon>Epsilonproteobacteria</taxon>
        <taxon>Campylobacterales</taxon>
        <taxon>Helicobacteraceae</taxon>
        <taxon>Helicobacter</taxon>
    </lineage>
</organism>
<dbReference type="Proteomes" id="UP000029707">
    <property type="component" value="Unassembled WGS sequence"/>
</dbReference>
<dbReference type="Pfam" id="PF09674">
    <property type="entry name" value="DUF2400"/>
    <property type="match status" value="1"/>
</dbReference>
<dbReference type="InterPro" id="IPR014127">
    <property type="entry name" value="CHP02757"/>
</dbReference>
<proteinExistence type="predicted"/>
<dbReference type="AlphaFoldDB" id="A0A4U8TRY5"/>
<accession>A0A4U8TRY5</accession>
<protein>
    <submittedName>
        <fullName evidence="1">TIGR02757 family protein</fullName>
    </submittedName>
</protein>
<dbReference type="EMBL" id="JRMQ02000002">
    <property type="protein sequence ID" value="TLE02739.1"/>
    <property type="molecule type" value="Genomic_DNA"/>
</dbReference>
<sequence length="284" mass="33121">MQELKAKLDACYMHYNNPHSLDENKLDPLLIAKTYKQSPLIAEISLICALLSYGNVKAIVQTLRKLERLDFNLLKSMRTIMQEDEESFPYYRFQTRKDIKTLFIIIASLLENGGLKKHFLQAFKNPPASFILWNKSKNIYHARMIYSIYHCIDILYTYISKHHISQSKGINFTLGTSLSEILKTKGNPPSNASALKRWNMLLRWLVRKDEIDMGIWQDSLSPQYLILPLDTHTFRLCKKFRILNTKHANLQSALQATDTLALMCENDPVRYDFAIYRLGQNKIR</sequence>
<evidence type="ECO:0000313" key="1">
    <source>
        <dbReference type="EMBL" id="TLE02739.1"/>
    </source>
</evidence>